<dbReference type="AlphaFoldDB" id="A0A368FQ99"/>
<accession>A0A368FQ99</accession>
<evidence type="ECO:0000313" key="2">
    <source>
        <dbReference type="EMBL" id="RCN34404.1"/>
    </source>
</evidence>
<dbReference type="OrthoDB" id="5812526at2759"/>
<evidence type="ECO:0000313" key="3">
    <source>
        <dbReference type="Proteomes" id="UP000252519"/>
    </source>
</evidence>
<proteinExistence type="predicted"/>
<protein>
    <submittedName>
        <fullName evidence="2">Uncharacterized protein</fullName>
    </submittedName>
</protein>
<name>A0A368FQ99_ANCCA</name>
<evidence type="ECO:0000256" key="1">
    <source>
        <dbReference type="SAM" id="MobiDB-lite"/>
    </source>
</evidence>
<gene>
    <name evidence="2" type="ORF">ANCCAN_19752</name>
</gene>
<reference evidence="2 3" key="1">
    <citation type="submission" date="2014-10" db="EMBL/GenBank/DDBJ databases">
        <title>Draft genome of the hookworm Ancylostoma caninum.</title>
        <authorList>
            <person name="Mitreva M."/>
        </authorList>
    </citation>
    <scope>NUCLEOTIDE SEQUENCE [LARGE SCALE GENOMIC DNA]</scope>
    <source>
        <strain evidence="2 3">Baltimore</strain>
    </source>
</reference>
<organism evidence="2 3">
    <name type="scientific">Ancylostoma caninum</name>
    <name type="common">Dog hookworm</name>
    <dbReference type="NCBI Taxonomy" id="29170"/>
    <lineage>
        <taxon>Eukaryota</taxon>
        <taxon>Metazoa</taxon>
        <taxon>Ecdysozoa</taxon>
        <taxon>Nematoda</taxon>
        <taxon>Chromadorea</taxon>
        <taxon>Rhabditida</taxon>
        <taxon>Rhabditina</taxon>
        <taxon>Rhabditomorpha</taxon>
        <taxon>Strongyloidea</taxon>
        <taxon>Ancylostomatidae</taxon>
        <taxon>Ancylostomatinae</taxon>
        <taxon>Ancylostoma</taxon>
    </lineage>
</organism>
<dbReference type="STRING" id="29170.A0A368FQ99"/>
<dbReference type="EMBL" id="JOJR01000785">
    <property type="protein sequence ID" value="RCN34404.1"/>
    <property type="molecule type" value="Genomic_DNA"/>
</dbReference>
<feature type="region of interest" description="Disordered" evidence="1">
    <location>
        <begin position="1"/>
        <end position="26"/>
    </location>
</feature>
<comment type="caution">
    <text evidence="2">The sequence shown here is derived from an EMBL/GenBank/DDBJ whole genome shotgun (WGS) entry which is preliminary data.</text>
</comment>
<dbReference type="Proteomes" id="UP000252519">
    <property type="component" value="Unassembled WGS sequence"/>
</dbReference>
<sequence length="81" mass="8836">MDVETPTQPYVKRARAGGSNQAAPPTDSVALALQQLQSASQLGNPFNFLENLPKSSEVINISAGYPVEEEEQENVHEVQRL</sequence>
<keyword evidence="3" id="KW-1185">Reference proteome</keyword>